<dbReference type="SUPFAM" id="SSF51735">
    <property type="entry name" value="NAD(P)-binding Rossmann-fold domains"/>
    <property type="match status" value="1"/>
</dbReference>
<evidence type="ECO:0000313" key="4">
    <source>
        <dbReference type="EMBL" id="KAF2478845.1"/>
    </source>
</evidence>
<dbReference type="PANTHER" id="PTHR47706">
    <property type="entry name" value="NMRA-LIKE FAMILY PROTEIN"/>
    <property type="match status" value="1"/>
</dbReference>
<dbReference type="InterPro" id="IPR008030">
    <property type="entry name" value="NmrA-like"/>
</dbReference>
<evidence type="ECO:0000256" key="2">
    <source>
        <dbReference type="ARBA" id="ARBA00023002"/>
    </source>
</evidence>
<protein>
    <submittedName>
        <fullName evidence="4">Isoflavone reductase</fullName>
    </submittedName>
</protein>
<keyword evidence="5" id="KW-1185">Reference proteome</keyword>
<organism evidence="4 5">
    <name type="scientific">Neohortaea acidophila</name>
    <dbReference type="NCBI Taxonomy" id="245834"/>
    <lineage>
        <taxon>Eukaryota</taxon>
        <taxon>Fungi</taxon>
        <taxon>Dikarya</taxon>
        <taxon>Ascomycota</taxon>
        <taxon>Pezizomycotina</taxon>
        <taxon>Dothideomycetes</taxon>
        <taxon>Dothideomycetidae</taxon>
        <taxon>Mycosphaerellales</taxon>
        <taxon>Teratosphaeriaceae</taxon>
        <taxon>Neohortaea</taxon>
    </lineage>
</organism>
<dbReference type="OrthoDB" id="419598at2759"/>
<dbReference type="CDD" id="cd05259">
    <property type="entry name" value="PCBER_SDR_a"/>
    <property type="match status" value="1"/>
</dbReference>
<evidence type="ECO:0000313" key="5">
    <source>
        <dbReference type="Proteomes" id="UP000799767"/>
    </source>
</evidence>
<feature type="domain" description="NmrA-like" evidence="3">
    <location>
        <begin position="7"/>
        <end position="248"/>
    </location>
</feature>
<dbReference type="PANTHER" id="PTHR47706:SF11">
    <property type="entry name" value="ISOFLAVONE REDUCTASE FAMILY PROTEIN (AFU_ORTHOLOGUE AFUA_1G12510)"/>
    <property type="match status" value="1"/>
</dbReference>
<dbReference type="RefSeq" id="XP_033585415.1">
    <property type="nucleotide sequence ID" value="XM_033731759.1"/>
</dbReference>
<gene>
    <name evidence="4" type="ORF">BDY17DRAFT_258286</name>
</gene>
<dbReference type="InterPro" id="IPR045312">
    <property type="entry name" value="PCBER-like"/>
</dbReference>
<proteinExistence type="predicted"/>
<dbReference type="Pfam" id="PF05368">
    <property type="entry name" value="NmrA"/>
    <property type="match status" value="1"/>
</dbReference>
<dbReference type="InterPro" id="IPR036291">
    <property type="entry name" value="NAD(P)-bd_dom_sf"/>
</dbReference>
<dbReference type="AlphaFoldDB" id="A0A6A6PFX4"/>
<keyword evidence="2" id="KW-0560">Oxidoreductase</keyword>
<reference evidence="4" key="1">
    <citation type="journal article" date="2020" name="Stud. Mycol.">
        <title>101 Dothideomycetes genomes: a test case for predicting lifestyles and emergence of pathogens.</title>
        <authorList>
            <person name="Haridas S."/>
            <person name="Albert R."/>
            <person name="Binder M."/>
            <person name="Bloem J."/>
            <person name="Labutti K."/>
            <person name="Salamov A."/>
            <person name="Andreopoulos B."/>
            <person name="Baker S."/>
            <person name="Barry K."/>
            <person name="Bills G."/>
            <person name="Bluhm B."/>
            <person name="Cannon C."/>
            <person name="Castanera R."/>
            <person name="Culley D."/>
            <person name="Daum C."/>
            <person name="Ezra D."/>
            <person name="Gonzalez J."/>
            <person name="Henrissat B."/>
            <person name="Kuo A."/>
            <person name="Liang C."/>
            <person name="Lipzen A."/>
            <person name="Lutzoni F."/>
            <person name="Magnuson J."/>
            <person name="Mondo S."/>
            <person name="Nolan M."/>
            <person name="Ohm R."/>
            <person name="Pangilinan J."/>
            <person name="Park H.-J."/>
            <person name="Ramirez L."/>
            <person name="Alfaro M."/>
            <person name="Sun H."/>
            <person name="Tritt A."/>
            <person name="Yoshinaga Y."/>
            <person name="Zwiers L.-H."/>
            <person name="Turgeon B."/>
            <person name="Goodwin S."/>
            <person name="Spatafora J."/>
            <person name="Crous P."/>
            <person name="Grigoriev I."/>
        </authorList>
    </citation>
    <scope>NUCLEOTIDE SEQUENCE</scope>
    <source>
        <strain evidence="4">CBS 113389</strain>
    </source>
</reference>
<dbReference type="GeneID" id="54472761"/>
<dbReference type="Proteomes" id="UP000799767">
    <property type="component" value="Unassembled WGS sequence"/>
</dbReference>
<keyword evidence="1" id="KW-0521">NADP</keyword>
<dbReference type="InterPro" id="IPR051609">
    <property type="entry name" value="NmrA/Isoflavone_reductase-like"/>
</dbReference>
<name>A0A6A6PFX4_9PEZI</name>
<sequence>MTAAHKTQNILIFGATGLIGRHITNAILDNAASFAGRIAIFTSSNTLWTKSDEIDALKARGVEIIGGDITSADAVNEAYTGFDTVVSCVGRPVIQNQLLLIQLAERHPDVKRFFPSEYGTDIDYDASSASEKPHQQKLKVRAALARVSKLQYTYVVTGPYGDGDSVLYLAASGPENEARGTFDVKRKRAVLLGDGNGRISLTTMRDVGKLVVAALQHPEEARNRALRVNSFTATPKEILAEFERQTGGQPWSVAFTSLAQLEELEREAWAKSDPKAGGLTLRRIWTSGRTLYDARDNGLIGMEDGVETLESAVRQAIKVQTEVEDEE</sequence>
<evidence type="ECO:0000259" key="3">
    <source>
        <dbReference type="Pfam" id="PF05368"/>
    </source>
</evidence>
<evidence type="ECO:0000256" key="1">
    <source>
        <dbReference type="ARBA" id="ARBA00022857"/>
    </source>
</evidence>
<dbReference type="EMBL" id="MU001643">
    <property type="protein sequence ID" value="KAF2478845.1"/>
    <property type="molecule type" value="Genomic_DNA"/>
</dbReference>
<dbReference type="Gene3D" id="3.40.50.720">
    <property type="entry name" value="NAD(P)-binding Rossmann-like Domain"/>
    <property type="match status" value="1"/>
</dbReference>
<dbReference type="Gene3D" id="3.90.25.10">
    <property type="entry name" value="UDP-galactose 4-epimerase, domain 1"/>
    <property type="match status" value="1"/>
</dbReference>
<dbReference type="GO" id="GO:0016491">
    <property type="term" value="F:oxidoreductase activity"/>
    <property type="evidence" value="ECO:0007669"/>
    <property type="project" value="UniProtKB-KW"/>
</dbReference>
<accession>A0A6A6PFX4</accession>